<accession>A0A7R8ZXA5</accession>
<organism evidence="1">
    <name type="scientific">Cyprideis torosa</name>
    <dbReference type="NCBI Taxonomy" id="163714"/>
    <lineage>
        <taxon>Eukaryota</taxon>
        <taxon>Metazoa</taxon>
        <taxon>Ecdysozoa</taxon>
        <taxon>Arthropoda</taxon>
        <taxon>Crustacea</taxon>
        <taxon>Oligostraca</taxon>
        <taxon>Ostracoda</taxon>
        <taxon>Podocopa</taxon>
        <taxon>Podocopida</taxon>
        <taxon>Cytherocopina</taxon>
        <taxon>Cytheroidea</taxon>
        <taxon>Cytherideidae</taxon>
        <taxon>Cyprideis</taxon>
    </lineage>
</organism>
<name>A0A7R8ZXA5_9CRUS</name>
<reference evidence="1" key="1">
    <citation type="submission" date="2020-11" db="EMBL/GenBank/DDBJ databases">
        <authorList>
            <person name="Tran Van P."/>
        </authorList>
    </citation>
    <scope>NUCLEOTIDE SEQUENCE</scope>
</reference>
<sequence>MNSMDIRRLFHNGEYVVIYPDVAADADIPELVGLKYLWDFRAMKTTGQSGIVPCSLHSSDDLDRLRSLLVIVPTPPSKEYAKFQDQWVGDGRGGGGGITEQQSDVTARRTPSRIALLYRSDRGGPLSATAKEVQKVPWLPEAAAVVIPHPAM</sequence>
<protein>
    <submittedName>
        <fullName evidence="1">Uncharacterized protein</fullName>
    </submittedName>
</protein>
<dbReference type="AlphaFoldDB" id="A0A7R8ZXA5"/>
<proteinExistence type="predicted"/>
<gene>
    <name evidence="1" type="ORF">CTOB1V02_LOCUS13004</name>
</gene>
<feature type="non-terminal residue" evidence="1">
    <location>
        <position position="152"/>
    </location>
</feature>
<evidence type="ECO:0000313" key="1">
    <source>
        <dbReference type="EMBL" id="CAD7235188.1"/>
    </source>
</evidence>
<dbReference type="EMBL" id="OB671633">
    <property type="protein sequence ID" value="CAD7235188.1"/>
    <property type="molecule type" value="Genomic_DNA"/>
</dbReference>